<comment type="caution">
    <text evidence="2">The sequence shown here is derived from an EMBL/GenBank/DDBJ whole genome shotgun (WGS) entry which is preliminary data.</text>
</comment>
<accession>A0ABP7ZRH3</accession>
<dbReference type="SUPFAM" id="SSF54427">
    <property type="entry name" value="NTF2-like"/>
    <property type="match status" value="1"/>
</dbReference>
<organism evidence="2 3">
    <name type="scientific">Sphingobacterium ginsenosidimutans</name>
    <dbReference type="NCBI Taxonomy" id="687845"/>
    <lineage>
        <taxon>Bacteria</taxon>
        <taxon>Pseudomonadati</taxon>
        <taxon>Bacteroidota</taxon>
        <taxon>Sphingobacteriia</taxon>
        <taxon>Sphingobacteriales</taxon>
        <taxon>Sphingobacteriaceae</taxon>
        <taxon>Sphingobacterium</taxon>
    </lineage>
</organism>
<evidence type="ECO:0000313" key="3">
    <source>
        <dbReference type="Proteomes" id="UP001500167"/>
    </source>
</evidence>
<keyword evidence="3" id="KW-1185">Reference proteome</keyword>
<gene>
    <name evidence="2" type="ORF">GCM10022218_03870</name>
</gene>
<dbReference type="RefSeq" id="WP_346083963.1">
    <property type="nucleotide sequence ID" value="NZ_BAAAZK010000002.1"/>
</dbReference>
<dbReference type="EMBL" id="BAAAZK010000002">
    <property type="protein sequence ID" value="GAA4168614.1"/>
    <property type="molecule type" value="Genomic_DNA"/>
</dbReference>
<evidence type="ECO:0000313" key="2">
    <source>
        <dbReference type="EMBL" id="GAA4168614.1"/>
    </source>
</evidence>
<reference evidence="3" key="1">
    <citation type="journal article" date="2019" name="Int. J. Syst. Evol. Microbiol.">
        <title>The Global Catalogue of Microorganisms (GCM) 10K type strain sequencing project: providing services to taxonomists for standard genome sequencing and annotation.</title>
        <authorList>
            <consortium name="The Broad Institute Genomics Platform"/>
            <consortium name="The Broad Institute Genome Sequencing Center for Infectious Disease"/>
            <person name="Wu L."/>
            <person name="Ma J."/>
        </authorList>
    </citation>
    <scope>NUCLEOTIDE SEQUENCE [LARGE SCALE GENOMIC DNA]</scope>
    <source>
        <strain evidence="3">JCM 16722</strain>
    </source>
</reference>
<sequence length="136" mass="15557">MDNHNHPNLILIHRFFEAYANNNVDDLADVFHSDVKWHIPGAHPLSGTKVGVSGILDYLTKLGKYNFQAEGIVMGVSDDHVIDCHRNWSNDEDGESLNNMSCLLWKIEENKIKEVFNFPQDQHVVDAYFNSKFNGQ</sequence>
<protein>
    <recommendedName>
        <fullName evidence="1">SnoaL-like domain-containing protein</fullName>
    </recommendedName>
</protein>
<dbReference type="InterPro" id="IPR032710">
    <property type="entry name" value="NTF2-like_dom_sf"/>
</dbReference>
<dbReference type="Gene3D" id="3.10.450.50">
    <property type="match status" value="1"/>
</dbReference>
<dbReference type="Pfam" id="PF12680">
    <property type="entry name" value="SnoaL_2"/>
    <property type="match status" value="1"/>
</dbReference>
<proteinExistence type="predicted"/>
<feature type="domain" description="SnoaL-like" evidence="1">
    <location>
        <begin position="13"/>
        <end position="114"/>
    </location>
</feature>
<dbReference type="Proteomes" id="UP001500167">
    <property type="component" value="Unassembled WGS sequence"/>
</dbReference>
<name>A0ABP7ZRH3_9SPHI</name>
<dbReference type="InterPro" id="IPR037401">
    <property type="entry name" value="SnoaL-like"/>
</dbReference>
<evidence type="ECO:0000259" key="1">
    <source>
        <dbReference type="Pfam" id="PF12680"/>
    </source>
</evidence>